<organism evidence="14 15">
    <name type="scientific">Paenibacillus bovis</name>
    <dbReference type="NCBI Taxonomy" id="1616788"/>
    <lineage>
        <taxon>Bacteria</taxon>
        <taxon>Bacillati</taxon>
        <taxon>Bacillota</taxon>
        <taxon>Bacilli</taxon>
        <taxon>Bacillales</taxon>
        <taxon>Paenibacillaceae</taxon>
        <taxon>Paenibacillus</taxon>
    </lineage>
</organism>
<dbReference type="PANTHER" id="PTHR30182:SF12">
    <property type="entry name" value="L-SERINE DEHYDRATASE, BETA CHAIN-RELATED"/>
    <property type="match status" value="1"/>
</dbReference>
<dbReference type="GO" id="GO:0003941">
    <property type="term" value="F:L-serine ammonia-lyase activity"/>
    <property type="evidence" value="ECO:0007669"/>
    <property type="project" value="UniProtKB-UniRule"/>
</dbReference>
<dbReference type="Proteomes" id="UP000078148">
    <property type="component" value="Chromosome"/>
</dbReference>
<dbReference type="PIRSF" id="PIRSF036692">
    <property type="entry name" value="SDH_B"/>
    <property type="match status" value="1"/>
</dbReference>
<evidence type="ECO:0000256" key="4">
    <source>
        <dbReference type="ARBA" id="ARBA00022432"/>
    </source>
</evidence>
<dbReference type="SUPFAM" id="SSF143548">
    <property type="entry name" value="Serine metabolism enzymes domain"/>
    <property type="match status" value="1"/>
</dbReference>
<keyword evidence="6 11" id="KW-0479">Metal-binding</keyword>
<evidence type="ECO:0000313" key="15">
    <source>
        <dbReference type="Proteomes" id="UP000078148"/>
    </source>
</evidence>
<dbReference type="CDD" id="cd04903">
    <property type="entry name" value="ACT_LSD"/>
    <property type="match status" value="1"/>
</dbReference>
<gene>
    <name evidence="14" type="ORF">AR543_18450</name>
</gene>
<dbReference type="PROSITE" id="PS51671">
    <property type="entry name" value="ACT"/>
    <property type="match status" value="1"/>
</dbReference>
<dbReference type="EMBL" id="CP013023">
    <property type="protein sequence ID" value="ANF97797.1"/>
    <property type="molecule type" value="Genomic_DNA"/>
</dbReference>
<keyword evidence="15" id="KW-1185">Reference proteome</keyword>
<dbReference type="Pfam" id="PF01842">
    <property type="entry name" value="ACT"/>
    <property type="match status" value="1"/>
</dbReference>
<dbReference type="GO" id="GO:0006094">
    <property type="term" value="P:gluconeogenesis"/>
    <property type="evidence" value="ECO:0007669"/>
    <property type="project" value="UniProtKB-UniRule"/>
</dbReference>
<dbReference type="InterPro" id="IPR045865">
    <property type="entry name" value="ACT-like_dom_sf"/>
</dbReference>
<dbReference type="STRING" id="1616788.AR543_18450"/>
<dbReference type="SUPFAM" id="SSF55021">
    <property type="entry name" value="ACT-like"/>
    <property type="match status" value="1"/>
</dbReference>
<evidence type="ECO:0000259" key="13">
    <source>
        <dbReference type="PROSITE" id="PS51671"/>
    </source>
</evidence>
<comment type="catalytic activity">
    <reaction evidence="10 11 12">
        <text>L-serine = pyruvate + NH4(+)</text>
        <dbReference type="Rhea" id="RHEA:19169"/>
        <dbReference type="ChEBI" id="CHEBI:15361"/>
        <dbReference type="ChEBI" id="CHEBI:28938"/>
        <dbReference type="ChEBI" id="CHEBI:33384"/>
        <dbReference type="EC" id="4.3.1.17"/>
    </reaction>
</comment>
<keyword evidence="5 11" id="KW-0004">4Fe-4S</keyword>
<dbReference type="GO" id="GO:0046872">
    <property type="term" value="F:metal ion binding"/>
    <property type="evidence" value="ECO:0007669"/>
    <property type="project" value="UniProtKB-UniRule"/>
</dbReference>
<evidence type="ECO:0000256" key="11">
    <source>
        <dbReference type="PIRNR" id="PIRNR036692"/>
    </source>
</evidence>
<dbReference type="InterPro" id="IPR002912">
    <property type="entry name" value="ACT_dom"/>
</dbReference>
<name>A0A172ZKL3_9BACL</name>
<evidence type="ECO:0000256" key="3">
    <source>
        <dbReference type="ARBA" id="ARBA00008636"/>
    </source>
</evidence>
<dbReference type="InterPro" id="IPR005131">
    <property type="entry name" value="Ser_deHydtase_bsu"/>
</dbReference>
<dbReference type="GO" id="GO:0051539">
    <property type="term" value="F:4 iron, 4 sulfur cluster binding"/>
    <property type="evidence" value="ECO:0007669"/>
    <property type="project" value="UniProtKB-UniRule"/>
</dbReference>
<sequence>MRFKNVFNIIGPSMVGPSSSHTAGAARLGRAARQLLGVCPEHADIILYGSFAETYWGHGTDLALVGGLLDYSPDDPRLPDAAEEADHLGMTIQFDKGSGNYPHPNFVRIRLQQGERTAELAGASIGGGNIEIHEMNGFDLRGSGQYPTLAVEHQDSKGVLADITRTLSESELNIGFMDVDRKSRSGEAMTVIELDSAPVQEVLDRIEQLPHVTRAVVINLD</sequence>
<dbReference type="Pfam" id="PF03315">
    <property type="entry name" value="SDH_beta"/>
    <property type="match status" value="1"/>
</dbReference>
<dbReference type="OrthoDB" id="9813137at2"/>
<protein>
    <recommendedName>
        <fullName evidence="11">L-serine deaminase</fullName>
    </recommendedName>
</protein>
<comment type="similarity">
    <text evidence="3 11 12">Belongs to the iron-sulfur dependent L-serine dehydratase family.</text>
</comment>
<evidence type="ECO:0000256" key="7">
    <source>
        <dbReference type="ARBA" id="ARBA00023004"/>
    </source>
</evidence>
<dbReference type="InterPro" id="IPR029009">
    <property type="entry name" value="ASB_dom_sf"/>
</dbReference>
<comment type="pathway">
    <text evidence="2 11">Carbohydrate biosynthesis; gluconeogenesis.</text>
</comment>
<evidence type="ECO:0000256" key="1">
    <source>
        <dbReference type="ARBA" id="ARBA00001966"/>
    </source>
</evidence>
<evidence type="ECO:0000256" key="12">
    <source>
        <dbReference type="RuleBase" id="RU366059"/>
    </source>
</evidence>
<dbReference type="AlphaFoldDB" id="A0A172ZKL3"/>
<accession>A0A172ZKL3</accession>
<evidence type="ECO:0000256" key="2">
    <source>
        <dbReference type="ARBA" id="ARBA00004742"/>
    </source>
</evidence>
<evidence type="ECO:0000256" key="5">
    <source>
        <dbReference type="ARBA" id="ARBA00022485"/>
    </source>
</evidence>
<reference evidence="14 15" key="2">
    <citation type="journal article" date="2016" name="Int. J. Syst. Evol. Microbiol.">
        <title>Paenibacillus bovis sp. nov., isolated from raw yak (Bos grunniens) milk.</title>
        <authorList>
            <person name="Gao C."/>
            <person name="Han J."/>
            <person name="Liu Z."/>
            <person name="Xu X."/>
            <person name="Hang F."/>
            <person name="Wu Z."/>
        </authorList>
    </citation>
    <scope>NUCLEOTIDE SEQUENCE [LARGE SCALE GENOMIC DNA]</scope>
    <source>
        <strain evidence="14 15">BD3526</strain>
    </source>
</reference>
<dbReference type="Gene3D" id="3.30.70.260">
    <property type="match status" value="1"/>
</dbReference>
<keyword evidence="9 11" id="KW-0456">Lyase</keyword>
<dbReference type="RefSeq" id="WP_060535891.1">
    <property type="nucleotide sequence ID" value="NZ_CP013023.1"/>
</dbReference>
<evidence type="ECO:0000256" key="6">
    <source>
        <dbReference type="ARBA" id="ARBA00022723"/>
    </source>
</evidence>
<reference evidence="15" key="1">
    <citation type="submission" date="2015-10" db="EMBL/GenBank/DDBJ databases">
        <title>Genome of Paenibacillus bovis sp. nov.</title>
        <authorList>
            <person name="Wu Z."/>
            <person name="Gao C."/>
            <person name="Liu Z."/>
            <person name="Zheng H."/>
        </authorList>
    </citation>
    <scope>NUCLEOTIDE SEQUENCE [LARGE SCALE GENOMIC DNA]</scope>
    <source>
        <strain evidence="15">BD3526</strain>
    </source>
</reference>
<dbReference type="InterPro" id="IPR051318">
    <property type="entry name" value="Fe-S_L-Ser"/>
</dbReference>
<comment type="cofactor">
    <cofactor evidence="1 12">
        <name>[4Fe-4S] cluster</name>
        <dbReference type="ChEBI" id="CHEBI:49883"/>
    </cofactor>
</comment>
<evidence type="ECO:0000256" key="9">
    <source>
        <dbReference type="ARBA" id="ARBA00023239"/>
    </source>
</evidence>
<proteinExistence type="inferred from homology"/>
<dbReference type="InterPro" id="IPR004643">
    <property type="entry name" value="Fe-S_L-Ser_bsu"/>
</dbReference>
<evidence type="ECO:0000256" key="8">
    <source>
        <dbReference type="ARBA" id="ARBA00023014"/>
    </source>
</evidence>
<dbReference type="Gene3D" id="3.30.1330.90">
    <property type="entry name" value="D-3-phosphoglycerate dehydrogenase, domain 3"/>
    <property type="match status" value="1"/>
</dbReference>
<dbReference type="UniPathway" id="UPA00138"/>
<dbReference type="PANTHER" id="PTHR30182">
    <property type="entry name" value="L-SERINE DEHYDRATASE"/>
    <property type="match status" value="1"/>
</dbReference>
<keyword evidence="7 11" id="KW-0408">Iron</keyword>
<evidence type="ECO:0000256" key="10">
    <source>
        <dbReference type="ARBA" id="ARBA00049406"/>
    </source>
</evidence>
<evidence type="ECO:0000313" key="14">
    <source>
        <dbReference type="EMBL" id="ANF97797.1"/>
    </source>
</evidence>
<dbReference type="NCBIfam" id="TIGR00719">
    <property type="entry name" value="sda_beta"/>
    <property type="match status" value="1"/>
</dbReference>
<keyword evidence="8 11" id="KW-0411">Iron-sulfur</keyword>
<dbReference type="KEGG" id="pbv:AR543_18450"/>
<feature type="domain" description="ACT" evidence="13">
    <location>
        <begin position="148"/>
        <end position="221"/>
    </location>
</feature>
<keyword evidence="4 11" id="KW-0312">Gluconeogenesis</keyword>